<dbReference type="PANTHER" id="PTHR38035">
    <property type="entry name" value="UPF0070 PROTEIN YFGM"/>
    <property type="match status" value="1"/>
</dbReference>
<keyword evidence="5 9" id="KW-1133">Transmembrane helix</keyword>
<comment type="caution">
    <text evidence="11">The sequence shown here is derived from an EMBL/GenBank/DDBJ whole genome shotgun (WGS) entry which is preliminary data.</text>
</comment>
<evidence type="ECO:0000256" key="5">
    <source>
        <dbReference type="ARBA" id="ARBA00022989"/>
    </source>
</evidence>
<reference evidence="11 12" key="1">
    <citation type="submission" date="2019-12" db="EMBL/GenBank/DDBJ databases">
        <title>Genomic-based taxomic classification of the family Erythrobacteraceae.</title>
        <authorList>
            <person name="Xu L."/>
        </authorList>
    </citation>
    <scope>NUCLEOTIDE SEQUENCE [LARGE SCALE GENOMIC DNA]</scope>
    <source>
        <strain evidence="11 12">LMG 29519</strain>
    </source>
</reference>
<keyword evidence="7" id="KW-0143">Chaperone</keyword>
<dbReference type="PANTHER" id="PTHR38035:SF1">
    <property type="entry name" value="ANCILLARY SECYEG TRANSLOCON SUBUNIT"/>
    <property type="match status" value="1"/>
</dbReference>
<evidence type="ECO:0000256" key="2">
    <source>
        <dbReference type="ARBA" id="ARBA00004236"/>
    </source>
</evidence>
<evidence type="ECO:0000256" key="7">
    <source>
        <dbReference type="ARBA" id="ARBA00023186"/>
    </source>
</evidence>
<accession>A0A6I4TYX6</accession>
<keyword evidence="12" id="KW-1185">Reference proteome</keyword>
<feature type="domain" description="Ancillary SecYEG translocon subunit/Cell division coordinator CpoB TPR" evidence="10">
    <location>
        <begin position="43"/>
        <end position="158"/>
    </location>
</feature>
<keyword evidence="6 9" id="KW-0472">Membrane</keyword>
<dbReference type="GO" id="GO:0044877">
    <property type="term" value="F:protein-containing complex binding"/>
    <property type="evidence" value="ECO:0007669"/>
    <property type="project" value="InterPro"/>
</dbReference>
<dbReference type="InterPro" id="IPR018704">
    <property type="entry name" value="SecYEG/CpoB_TPR"/>
</dbReference>
<feature type="transmembrane region" description="Helical" evidence="9">
    <location>
        <begin position="45"/>
        <end position="66"/>
    </location>
</feature>
<dbReference type="RefSeq" id="WP_160615405.1">
    <property type="nucleotide sequence ID" value="NZ_WTYR01000001.1"/>
</dbReference>
<dbReference type="InterPro" id="IPR026039">
    <property type="entry name" value="YfgM"/>
</dbReference>
<proteinExistence type="predicted"/>
<evidence type="ECO:0000256" key="1">
    <source>
        <dbReference type="ARBA" id="ARBA00004167"/>
    </source>
</evidence>
<protein>
    <submittedName>
        <fullName evidence="11">Tetratricopeptide repeat protein</fullName>
    </submittedName>
</protein>
<feature type="compositionally biased region" description="Polar residues" evidence="8">
    <location>
        <begin position="1"/>
        <end position="11"/>
    </location>
</feature>
<feature type="region of interest" description="Disordered" evidence="8">
    <location>
        <begin position="1"/>
        <end position="22"/>
    </location>
</feature>
<dbReference type="Pfam" id="PF09976">
    <property type="entry name" value="TPR_21"/>
    <property type="match status" value="1"/>
</dbReference>
<organism evidence="11 12">
    <name type="scientific">Alteriqipengyuania halimionae</name>
    <dbReference type="NCBI Taxonomy" id="1926630"/>
    <lineage>
        <taxon>Bacteria</taxon>
        <taxon>Pseudomonadati</taxon>
        <taxon>Pseudomonadota</taxon>
        <taxon>Alphaproteobacteria</taxon>
        <taxon>Sphingomonadales</taxon>
        <taxon>Erythrobacteraceae</taxon>
        <taxon>Alteriqipengyuania</taxon>
    </lineage>
</organism>
<gene>
    <name evidence="11" type="ORF">GRI68_01690</name>
</gene>
<evidence type="ECO:0000313" key="12">
    <source>
        <dbReference type="Proteomes" id="UP000429229"/>
    </source>
</evidence>
<feature type="region of interest" description="Disordered" evidence="8">
    <location>
        <begin position="229"/>
        <end position="260"/>
    </location>
</feature>
<dbReference type="EMBL" id="WTYR01000001">
    <property type="protein sequence ID" value="MXP08890.1"/>
    <property type="molecule type" value="Genomic_DNA"/>
</dbReference>
<keyword evidence="3" id="KW-1003">Cell membrane</keyword>
<keyword evidence="4 9" id="KW-0812">Transmembrane</keyword>
<evidence type="ECO:0000259" key="10">
    <source>
        <dbReference type="Pfam" id="PF09976"/>
    </source>
</evidence>
<dbReference type="Proteomes" id="UP000429229">
    <property type="component" value="Unassembled WGS sequence"/>
</dbReference>
<evidence type="ECO:0000256" key="9">
    <source>
        <dbReference type="SAM" id="Phobius"/>
    </source>
</evidence>
<dbReference type="GO" id="GO:0005886">
    <property type="term" value="C:plasma membrane"/>
    <property type="evidence" value="ECO:0007669"/>
    <property type="project" value="UniProtKB-SubCell"/>
</dbReference>
<evidence type="ECO:0000256" key="8">
    <source>
        <dbReference type="SAM" id="MobiDB-lite"/>
    </source>
</evidence>
<comment type="subcellular location">
    <subcellularLocation>
        <location evidence="2">Cell membrane</location>
    </subcellularLocation>
    <subcellularLocation>
        <location evidence="1">Membrane</location>
        <topology evidence="1">Single-pass membrane protein</topology>
    </subcellularLocation>
</comment>
<evidence type="ECO:0000256" key="4">
    <source>
        <dbReference type="ARBA" id="ARBA00022692"/>
    </source>
</evidence>
<sequence>MAIPPENTTPAPTKPTREGAEQDGFMREVDEALREQQMQDVAKKYGVPITILVVLVIAGVGGWLWWDGSQTAAQEDRGERYTMALDRIREGQPESADDLLAKLATEEASDTAVLARLTQAGVALEAGKTDEAIKTYDAIAADGDVPEMMRDLATVRGVAAKYDDLEPQAVIDRLKPLAVAGNPWFGSAGEMVAMAYLAQGKDDLAGPLFGELARNEDVPESIRRRAGQMAGILGEDSIDDTDEALKRSGLSSRAPAAPPQ</sequence>
<dbReference type="AlphaFoldDB" id="A0A6I4TYX6"/>
<evidence type="ECO:0000256" key="6">
    <source>
        <dbReference type="ARBA" id="ARBA00023136"/>
    </source>
</evidence>
<evidence type="ECO:0000256" key="3">
    <source>
        <dbReference type="ARBA" id="ARBA00022475"/>
    </source>
</evidence>
<name>A0A6I4TYX6_9SPHN</name>
<dbReference type="OrthoDB" id="7173339at2"/>
<evidence type="ECO:0000313" key="11">
    <source>
        <dbReference type="EMBL" id="MXP08890.1"/>
    </source>
</evidence>